<keyword evidence="2" id="KW-1185">Reference proteome</keyword>
<dbReference type="OrthoDB" id="2506647at2759"/>
<dbReference type="STRING" id="7375.A0A0L0BN99"/>
<protein>
    <recommendedName>
        <fullName evidence="3">Phosphatidylethanolamine-binding protein</fullName>
    </recommendedName>
</protein>
<sequence>MTDNAKDISNIFKAHPLIPDVISVPPAEFLKVKETPSVEWTHESNQFYTLTFTDPDAPSRKNPQFREYQHWIVANIPGNDLSKGEILTAYVGSGPPQGTGLHRNFYQAEWDDYVPTVHRQLSGKRG</sequence>
<dbReference type="InterPro" id="IPR008914">
    <property type="entry name" value="PEBP"/>
</dbReference>
<gene>
    <name evidence="1" type="ORF">FF38_12547</name>
</gene>
<dbReference type="EMBL" id="JRES01001623">
    <property type="protein sequence ID" value="KNC21388.1"/>
    <property type="molecule type" value="Genomic_DNA"/>
</dbReference>
<dbReference type="InterPro" id="IPR035810">
    <property type="entry name" value="PEBP_euk"/>
</dbReference>
<dbReference type="AlphaFoldDB" id="A0A0L0BN99"/>
<reference evidence="1 2" key="1">
    <citation type="journal article" date="2015" name="Nat. Commun.">
        <title>Lucilia cuprina genome unlocks parasitic fly biology to underpin future interventions.</title>
        <authorList>
            <person name="Anstead C.A."/>
            <person name="Korhonen P.K."/>
            <person name="Young N.D."/>
            <person name="Hall R.S."/>
            <person name="Jex A.R."/>
            <person name="Murali S.C."/>
            <person name="Hughes D.S."/>
            <person name="Lee S.F."/>
            <person name="Perry T."/>
            <person name="Stroehlein A.J."/>
            <person name="Ansell B.R."/>
            <person name="Breugelmans B."/>
            <person name="Hofmann A."/>
            <person name="Qu J."/>
            <person name="Dugan S."/>
            <person name="Lee S.L."/>
            <person name="Chao H."/>
            <person name="Dinh H."/>
            <person name="Han Y."/>
            <person name="Doddapaneni H.V."/>
            <person name="Worley K.C."/>
            <person name="Muzny D.M."/>
            <person name="Ioannidis P."/>
            <person name="Waterhouse R.M."/>
            <person name="Zdobnov E.M."/>
            <person name="James P.J."/>
            <person name="Bagnall N.H."/>
            <person name="Kotze A.C."/>
            <person name="Gibbs R.A."/>
            <person name="Richards S."/>
            <person name="Batterham P."/>
            <person name="Gasser R.B."/>
        </authorList>
    </citation>
    <scope>NUCLEOTIDE SEQUENCE [LARGE SCALE GENOMIC DNA]</scope>
    <source>
        <strain evidence="1 2">LS</strain>
        <tissue evidence="1">Full body</tissue>
    </source>
</reference>
<evidence type="ECO:0000313" key="1">
    <source>
        <dbReference type="EMBL" id="KNC21388.1"/>
    </source>
</evidence>
<dbReference type="OMA" id="EWTHESN"/>
<organism evidence="1 2">
    <name type="scientific">Lucilia cuprina</name>
    <name type="common">Green bottle fly</name>
    <name type="synonym">Australian sheep blowfly</name>
    <dbReference type="NCBI Taxonomy" id="7375"/>
    <lineage>
        <taxon>Eukaryota</taxon>
        <taxon>Metazoa</taxon>
        <taxon>Ecdysozoa</taxon>
        <taxon>Arthropoda</taxon>
        <taxon>Hexapoda</taxon>
        <taxon>Insecta</taxon>
        <taxon>Pterygota</taxon>
        <taxon>Neoptera</taxon>
        <taxon>Endopterygota</taxon>
        <taxon>Diptera</taxon>
        <taxon>Brachycera</taxon>
        <taxon>Muscomorpha</taxon>
        <taxon>Oestroidea</taxon>
        <taxon>Calliphoridae</taxon>
        <taxon>Luciliinae</taxon>
        <taxon>Lucilia</taxon>
    </lineage>
</organism>
<dbReference type="InterPro" id="IPR036610">
    <property type="entry name" value="PEBP-like_sf"/>
</dbReference>
<comment type="caution">
    <text evidence="1">The sequence shown here is derived from an EMBL/GenBank/DDBJ whole genome shotgun (WGS) entry which is preliminary data.</text>
</comment>
<dbReference type="Pfam" id="PF01161">
    <property type="entry name" value="PBP"/>
    <property type="match status" value="1"/>
</dbReference>
<evidence type="ECO:0008006" key="3">
    <source>
        <dbReference type="Google" id="ProtNLM"/>
    </source>
</evidence>
<dbReference type="CDD" id="cd00866">
    <property type="entry name" value="PEBP_euk"/>
    <property type="match status" value="1"/>
</dbReference>
<dbReference type="Gene3D" id="3.90.280.10">
    <property type="entry name" value="PEBP-like"/>
    <property type="match status" value="1"/>
</dbReference>
<accession>A0A0L0BN99</accession>
<dbReference type="PANTHER" id="PTHR11362">
    <property type="entry name" value="PHOSPHATIDYLETHANOLAMINE-BINDING PROTEIN"/>
    <property type="match status" value="1"/>
</dbReference>
<dbReference type="SUPFAM" id="SSF49777">
    <property type="entry name" value="PEBP-like"/>
    <property type="match status" value="1"/>
</dbReference>
<dbReference type="Proteomes" id="UP000037069">
    <property type="component" value="Unassembled WGS sequence"/>
</dbReference>
<dbReference type="PANTHER" id="PTHR11362:SF82">
    <property type="entry name" value="PHOSPHATIDYLETHANOLAMINE-BINDING PROTEIN 4"/>
    <property type="match status" value="1"/>
</dbReference>
<proteinExistence type="predicted"/>
<evidence type="ECO:0000313" key="2">
    <source>
        <dbReference type="Proteomes" id="UP000037069"/>
    </source>
</evidence>
<name>A0A0L0BN99_LUCCU</name>